<proteinExistence type="predicted"/>
<evidence type="ECO:0000256" key="1">
    <source>
        <dbReference type="SAM" id="Coils"/>
    </source>
</evidence>
<sequence length="490" mass="53157">MPMQIPMPRKNMSTSEKRRLPPGSGNSPPRVSRGSKAASSSSATSGASANSNANTNARNGSSVIAPPPRAALSGASSPAPDEYRSRDGTTASTQAPAPNLGKDAGGTASAAAAAAPTQVMKDKDARIAELEIELSIMESEFQRELDKLSTAESETASYWQTKYGSLKQQYQRADADLQLVQSELESRSAERDELRAECETMKRDLRGRDNEIRALRSQVRGLKEWVSTSTRSDGLAQTSDEVFGDGMTRLGNGLQNWVLVNFRRAKIDLSNADEATMTELGRLVPAYQDIASTSKVHLLQSVVSRILVELVFDAYFVGLTSEQAQQLAQVEALLGSFATSPEPISQWRSMTLTILKKEADQRMQTETSSLTEAVVTKVNSILDAITDTTSTDARDQALAGLVAVSIELSRLLVVQKALFRVTMPEILPHQKTMFDATTMEDMGGEDEDSLAEREICCVTFPGIIKRGDESGGHLQYRNVISKARVLCSPE</sequence>
<name>A0AAE0I9E6_9PEZI</name>
<organism evidence="3 4">
    <name type="scientific">Cercophora scortea</name>
    <dbReference type="NCBI Taxonomy" id="314031"/>
    <lineage>
        <taxon>Eukaryota</taxon>
        <taxon>Fungi</taxon>
        <taxon>Dikarya</taxon>
        <taxon>Ascomycota</taxon>
        <taxon>Pezizomycotina</taxon>
        <taxon>Sordariomycetes</taxon>
        <taxon>Sordariomycetidae</taxon>
        <taxon>Sordariales</taxon>
        <taxon>Lasiosphaeriaceae</taxon>
        <taxon>Cercophora</taxon>
    </lineage>
</organism>
<dbReference type="AlphaFoldDB" id="A0AAE0I9E6"/>
<gene>
    <name evidence="3" type="ORF">B0T19DRAFT_255693</name>
</gene>
<feature type="region of interest" description="Disordered" evidence="2">
    <location>
        <begin position="1"/>
        <end position="109"/>
    </location>
</feature>
<comment type="caution">
    <text evidence="3">The sequence shown here is derived from an EMBL/GenBank/DDBJ whole genome shotgun (WGS) entry which is preliminary data.</text>
</comment>
<evidence type="ECO:0000313" key="3">
    <source>
        <dbReference type="EMBL" id="KAK3321024.1"/>
    </source>
</evidence>
<reference evidence="3" key="2">
    <citation type="submission" date="2023-06" db="EMBL/GenBank/DDBJ databases">
        <authorList>
            <consortium name="Lawrence Berkeley National Laboratory"/>
            <person name="Haridas S."/>
            <person name="Hensen N."/>
            <person name="Bonometti L."/>
            <person name="Westerberg I."/>
            <person name="Brannstrom I.O."/>
            <person name="Guillou S."/>
            <person name="Cros-Aarteil S."/>
            <person name="Calhoun S."/>
            <person name="Kuo A."/>
            <person name="Mondo S."/>
            <person name="Pangilinan J."/>
            <person name="Riley R."/>
            <person name="Labutti K."/>
            <person name="Andreopoulos B."/>
            <person name="Lipzen A."/>
            <person name="Chen C."/>
            <person name="Yanf M."/>
            <person name="Daum C."/>
            <person name="Ng V."/>
            <person name="Clum A."/>
            <person name="Steindorff A."/>
            <person name="Ohm R."/>
            <person name="Martin F."/>
            <person name="Silar P."/>
            <person name="Natvig D."/>
            <person name="Lalanne C."/>
            <person name="Gautier V."/>
            <person name="Ament-Velasquez S.L."/>
            <person name="Kruys A."/>
            <person name="Hutchinson M.I."/>
            <person name="Powell A.J."/>
            <person name="Barry K."/>
            <person name="Miller A.N."/>
            <person name="Grigoriev I.V."/>
            <person name="Debuchy R."/>
            <person name="Gladieux P."/>
            <person name="Thoren M.H."/>
            <person name="Johannesson H."/>
        </authorList>
    </citation>
    <scope>NUCLEOTIDE SEQUENCE</scope>
    <source>
        <strain evidence="3">SMH4131-1</strain>
    </source>
</reference>
<evidence type="ECO:0000313" key="4">
    <source>
        <dbReference type="Proteomes" id="UP001286456"/>
    </source>
</evidence>
<protein>
    <submittedName>
        <fullName evidence="3">Uncharacterized protein</fullName>
    </submittedName>
</protein>
<accession>A0AAE0I9E6</accession>
<keyword evidence="1" id="KW-0175">Coiled coil</keyword>
<feature type="compositionally biased region" description="Low complexity" evidence="2">
    <location>
        <begin position="32"/>
        <end position="62"/>
    </location>
</feature>
<reference evidence="3" key="1">
    <citation type="journal article" date="2023" name="Mol. Phylogenet. Evol.">
        <title>Genome-scale phylogeny and comparative genomics of the fungal order Sordariales.</title>
        <authorList>
            <person name="Hensen N."/>
            <person name="Bonometti L."/>
            <person name="Westerberg I."/>
            <person name="Brannstrom I.O."/>
            <person name="Guillou S."/>
            <person name="Cros-Aarteil S."/>
            <person name="Calhoun S."/>
            <person name="Haridas S."/>
            <person name="Kuo A."/>
            <person name="Mondo S."/>
            <person name="Pangilinan J."/>
            <person name="Riley R."/>
            <person name="LaButti K."/>
            <person name="Andreopoulos B."/>
            <person name="Lipzen A."/>
            <person name="Chen C."/>
            <person name="Yan M."/>
            <person name="Daum C."/>
            <person name="Ng V."/>
            <person name="Clum A."/>
            <person name="Steindorff A."/>
            <person name="Ohm R.A."/>
            <person name="Martin F."/>
            <person name="Silar P."/>
            <person name="Natvig D.O."/>
            <person name="Lalanne C."/>
            <person name="Gautier V."/>
            <person name="Ament-Velasquez S.L."/>
            <person name="Kruys A."/>
            <person name="Hutchinson M.I."/>
            <person name="Powell A.J."/>
            <person name="Barry K."/>
            <person name="Miller A.N."/>
            <person name="Grigoriev I.V."/>
            <person name="Debuchy R."/>
            <person name="Gladieux P."/>
            <person name="Hiltunen Thoren M."/>
            <person name="Johannesson H."/>
        </authorList>
    </citation>
    <scope>NUCLEOTIDE SEQUENCE</scope>
    <source>
        <strain evidence="3">SMH4131-1</strain>
    </source>
</reference>
<keyword evidence="4" id="KW-1185">Reference proteome</keyword>
<evidence type="ECO:0000256" key="2">
    <source>
        <dbReference type="SAM" id="MobiDB-lite"/>
    </source>
</evidence>
<dbReference type="EMBL" id="JAUEPO010000005">
    <property type="protein sequence ID" value="KAK3321024.1"/>
    <property type="molecule type" value="Genomic_DNA"/>
</dbReference>
<feature type="coiled-coil region" evidence="1">
    <location>
        <begin position="120"/>
        <end position="211"/>
    </location>
</feature>
<dbReference type="Proteomes" id="UP001286456">
    <property type="component" value="Unassembled WGS sequence"/>
</dbReference>